<evidence type="ECO:0000256" key="1">
    <source>
        <dbReference type="SAM" id="MobiDB-lite"/>
    </source>
</evidence>
<evidence type="ECO:0000313" key="2">
    <source>
        <dbReference type="EMBL" id="RAQ28757.1"/>
    </source>
</evidence>
<comment type="caution">
    <text evidence="2">The sequence shown here is derived from an EMBL/GenBank/DDBJ whole genome shotgun (WGS) entry which is preliminary data.</text>
</comment>
<dbReference type="Proteomes" id="UP000249377">
    <property type="component" value="Unassembled WGS sequence"/>
</dbReference>
<evidence type="ECO:0000313" key="3">
    <source>
        <dbReference type="Proteomes" id="UP000249377"/>
    </source>
</evidence>
<reference evidence="2 3" key="1">
    <citation type="submission" date="2018-06" db="EMBL/GenBank/DDBJ databases">
        <title>Noncontiguous genome sequence of Ruminococcaceae bacterium ASD2818.</title>
        <authorList>
            <person name="Chaplin A.V."/>
            <person name="Sokolova S.R."/>
            <person name="Kochetkova T.O."/>
            <person name="Goltsov A.Y."/>
            <person name="Trofimov D.Y."/>
            <person name="Efimov B.A."/>
        </authorList>
    </citation>
    <scope>NUCLEOTIDE SEQUENCE [LARGE SCALE GENOMIC DNA]</scope>
    <source>
        <strain evidence="2 3">ASD2818</strain>
    </source>
</reference>
<sequence length="107" mass="11726">MSFSHPPYCGPLPLISEKNFRFGAARQGHARKGNSNCSKAGLFFIIIILCIRKKSQMFTVKNWTGGKNTPFRPRGAQPFNAPPEAAAPKNKQEGRCPRGGASSCLYL</sequence>
<proteinExistence type="predicted"/>
<gene>
    <name evidence="2" type="ORF">DPQ25_08170</name>
</gene>
<name>A0A328UBK5_9FIRM</name>
<organism evidence="2 3">
    <name type="scientific">Hydrogeniiclostridium mannosilyticum</name>
    <dbReference type="NCBI Taxonomy" id="2764322"/>
    <lineage>
        <taxon>Bacteria</taxon>
        <taxon>Bacillati</taxon>
        <taxon>Bacillota</taxon>
        <taxon>Clostridia</taxon>
        <taxon>Eubacteriales</taxon>
        <taxon>Acutalibacteraceae</taxon>
        <taxon>Hydrogeniiclostridium</taxon>
    </lineage>
</organism>
<feature type="compositionally biased region" description="Low complexity" evidence="1">
    <location>
        <begin position="76"/>
        <end position="89"/>
    </location>
</feature>
<dbReference type="AlphaFoldDB" id="A0A328UBK5"/>
<keyword evidence="3" id="KW-1185">Reference proteome</keyword>
<protein>
    <submittedName>
        <fullName evidence="2">Uncharacterized protein</fullName>
    </submittedName>
</protein>
<dbReference type="EMBL" id="QLYR01000004">
    <property type="protein sequence ID" value="RAQ28757.1"/>
    <property type="molecule type" value="Genomic_DNA"/>
</dbReference>
<accession>A0A328UBK5</accession>
<feature type="region of interest" description="Disordered" evidence="1">
    <location>
        <begin position="64"/>
        <end position="107"/>
    </location>
</feature>